<gene>
    <name evidence="2" type="ORF">P5673_009865</name>
</gene>
<feature type="region of interest" description="Disordered" evidence="1">
    <location>
        <begin position="24"/>
        <end position="58"/>
    </location>
</feature>
<sequence>MASNYPTFELGLFDDIQELDNVSEMVETSETSDKSKDQQLSESATGENNRFANLSERDLEKIIEDKESKKTKKNTNCNYPTFELGLFDDIQELDNVSEMVETSETSDKSKDQQLSESATGENNHFANLSERDLEKIIEDKESKKTKKNTNWCVSTFKAKCEFSSKLRFYIKDWSPSRGSSATVGLIFPEIFVSPLSEFEQHMYSSDPRTDTGSLMQLESNGAVPLASQPPIIQSLSQDILIIPQLDGCEVKNHCRLRDHAHFFHFLVFRWQTRKL</sequence>
<protein>
    <submittedName>
        <fullName evidence="2">Uncharacterized protein</fullName>
    </submittedName>
</protein>
<dbReference type="Proteomes" id="UP001249851">
    <property type="component" value="Unassembled WGS sequence"/>
</dbReference>
<dbReference type="AlphaFoldDB" id="A0AAD9QS35"/>
<feature type="region of interest" description="Disordered" evidence="1">
    <location>
        <begin position="98"/>
        <end position="132"/>
    </location>
</feature>
<feature type="compositionally biased region" description="Polar residues" evidence="1">
    <location>
        <begin position="114"/>
        <end position="126"/>
    </location>
</feature>
<comment type="caution">
    <text evidence="2">The sequence shown here is derived from an EMBL/GenBank/DDBJ whole genome shotgun (WGS) entry which is preliminary data.</text>
</comment>
<evidence type="ECO:0000256" key="1">
    <source>
        <dbReference type="SAM" id="MobiDB-lite"/>
    </source>
</evidence>
<reference evidence="2" key="2">
    <citation type="journal article" date="2023" name="Science">
        <title>Genomic signatures of disease resistance in endangered staghorn corals.</title>
        <authorList>
            <person name="Vollmer S.V."/>
            <person name="Selwyn J.D."/>
            <person name="Despard B.A."/>
            <person name="Roesel C.L."/>
        </authorList>
    </citation>
    <scope>NUCLEOTIDE SEQUENCE</scope>
    <source>
        <strain evidence="2">K2</strain>
    </source>
</reference>
<evidence type="ECO:0000313" key="2">
    <source>
        <dbReference type="EMBL" id="KAK2566363.1"/>
    </source>
</evidence>
<organism evidence="2 3">
    <name type="scientific">Acropora cervicornis</name>
    <name type="common">Staghorn coral</name>
    <dbReference type="NCBI Taxonomy" id="6130"/>
    <lineage>
        <taxon>Eukaryota</taxon>
        <taxon>Metazoa</taxon>
        <taxon>Cnidaria</taxon>
        <taxon>Anthozoa</taxon>
        <taxon>Hexacorallia</taxon>
        <taxon>Scleractinia</taxon>
        <taxon>Astrocoeniina</taxon>
        <taxon>Acroporidae</taxon>
        <taxon>Acropora</taxon>
    </lineage>
</organism>
<name>A0AAD9QS35_ACRCE</name>
<proteinExistence type="predicted"/>
<dbReference type="EMBL" id="JARQWQ010000017">
    <property type="protein sequence ID" value="KAK2566363.1"/>
    <property type="molecule type" value="Genomic_DNA"/>
</dbReference>
<evidence type="ECO:0000313" key="3">
    <source>
        <dbReference type="Proteomes" id="UP001249851"/>
    </source>
</evidence>
<feature type="compositionally biased region" description="Polar residues" evidence="1">
    <location>
        <begin position="40"/>
        <end position="52"/>
    </location>
</feature>
<keyword evidence="3" id="KW-1185">Reference proteome</keyword>
<accession>A0AAD9QS35</accession>
<reference evidence="2" key="1">
    <citation type="journal article" date="2023" name="G3 (Bethesda)">
        <title>Whole genome assembly and annotation of the endangered Caribbean coral Acropora cervicornis.</title>
        <authorList>
            <person name="Selwyn J.D."/>
            <person name="Vollmer S.V."/>
        </authorList>
    </citation>
    <scope>NUCLEOTIDE SEQUENCE</scope>
    <source>
        <strain evidence="2">K2</strain>
    </source>
</reference>